<keyword evidence="3" id="KW-1185">Reference proteome</keyword>
<evidence type="ECO:0000313" key="3">
    <source>
        <dbReference type="Proteomes" id="UP000518605"/>
    </source>
</evidence>
<dbReference type="PANTHER" id="PTHR43649">
    <property type="entry name" value="ARABINOSE-BINDING PROTEIN-RELATED"/>
    <property type="match status" value="1"/>
</dbReference>
<dbReference type="Proteomes" id="UP000518605">
    <property type="component" value="Unassembled WGS sequence"/>
</dbReference>
<keyword evidence="1" id="KW-0732">Signal</keyword>
<accession>A0A7W5C7W6</accession>
<sequence>MKNAKGWVMLLLSAMLVLALSACAGNDKTEENTEGAAEGSAGQKVELSFWTLGNTGYEDLVKEWNAANPNIQVKVQNTGDQTAHHNNLTTALSANSGAPDIFQLEIGFMERFLTAEDKFHNLNDLGAEALKGDYLDWKWQQGSSKDGSFQIGLPTDIGPTVAYYRTDLAEAAGLPTEPAAFAAAIDTWDKFAQVAADFKAKTGKPFVDLKDLMYNSVRDQSDGEIYFKKEDGSFIGDTNPQVRKAFDFTVKGINEGWIGNWALWSPEWGQATNNGDFGIMLAPAWMIGNIKGNGKDSSGKWKVTQLPEGSGNWGGSFLSLPKEGKHPKEAFQFISWLDSKANQLVSFKTKGLMPSIPALYEDAEFTGFTDEFFGGQAIAVEYGKAAGSVKPVYYGPLHDQTDTFFKDALQNIMEKKADPQEEWDAAVEKAKKLVERS</sequence>
<dbReference type="InterPro" id="IPR006059">
    <property type="entry name" value="SBP"/>
</dbReference>
<dbReference type="Pfam" id="PF13416">
    <property type="entry name" value="SBP_bac_8"/>
    <property type="match status" value="1"/>
</dbReference>
<protein>
    <submittedName>
        <fullName evidence="2">Cellobiose transport system substrate-binding protein</fullName>
    </submittedName>
</protein>
<evidence type="ECO:0000313" key="2">
    <source>
        <dbReference type="EMBL" id="MBB3152721.1"/>
    </source>
</evidence>
<dbReference type="AlphaFoldDB" id="A0A7W5C7W6"/>
<dbReference type="Gene3D" id="3.40.190.10">
    <property type="entry name" value="Periplasmic binding protein-like II"/>
    <property type="match status" value="1"/>
</dbReference>
<feature type="chain" id="PRO_5031356313" evidence="1">
    <location>
        <begin position="25"/>
        <end position="437"/>
    </location>
</feature>
<feature type="signal peptide" evidence="1">
    <location>
        <begin position="1"/>
        <end position="24"/>
    </location>
</feature>
<organism evidence="2 3">
    <name type="scientific">Paenibacillus endophyticus</name>
    <dbReference type="NCBI Taxonomy" id="1294268"/>
    <lineage>
        <taxon>Bacteria</taxon>
        <taxon>Bacillati</taxon>
        <taxon>Bacillota</taxon>
        <taxon>Bacilli</taxon>
        <taxon>Bacillales</taxon>
        <taxon>Paenibacillaceae</taxon>
        <taxon>Paenibacillus</taxon>
    </lineage>
</organism>
<gene>
    <name evidence="2" type="ORF">FHS16_002778</name>
</gene>
<evidence type="ECO:0000256" key="1">
    <source>
        <dbReference type="SAM" id="SignalP"/>
    </source>
</evidence>
<proteinExistence type="predicted"/>
<dbReference type="SUPFAM" id="SSF53850">
    <property type="entry name" value="Periplasmic binding protein-like II"/>
    <property type="match status" value="1"/>
</dbReference>
<dbReference type="RefSeq" id="WP_183562920.1">
    <property type="nucleotide sequence ID" value="NZ_CBCSLB010000006.1"/>
</dbReference>
<reference evidence="2 3" key="1">
    <citation type="submission" date="2020-08" db="EMBL/GenBank/DDBJ databases">
        <title>Genomic Encyclopedia of Type Strains, Phase III (KMG-III): the genomes of soil and plant-associated and newly described type strains.</title>
        <authorList>
            <person name="Whitman W."/>
        </authorList>
    </citation>
    <scope>NUCLEOTIDE SEQUENCE [LARGE SCALE GENOMIC DNA]</scope>
    <source>
        <strain evidence="2 3">CECT 8234</strain>
    </source>
</reference>
<dbReference type="EMBL" id="JACHXW010000007">
    <property type="protein sequence ID" value="MBB3152721.1"/>
    <property type="molecule type" value="Genomic_DNA"/>
</dbReference>
<dbReference type="InterPro" id="IPR050490">
    <property type="entry name" value="Bact_solute-bd_prot1"/>
</dbReference>
<dbReference type="PROSITE" id="PS51257">
    <property type="entry name" value="PROKAR_LIPOPROTEIN"/>
    <property type="match status" value="1"/>
</dbReference>
<comment type="caution">
    <text evidence="2">The sequence shown here is derived from an EMBL/GenBank/DDBJ whole genome shotgun (WGS) entry which is preliminary data.</text>
</comment>
<dbReference type="PANTHER" id="PTHR43649:SF32">
    <property type="entry name" value="SUGAR BINDING SECRETED PROTEIN"/>
    <property type="match status" value="1"/>
</dbReference>
<name>A0A7W5C7W6_9BACL</name>